<name>A0A8B6C5Q4_MYTGA</name>
<dbReference type="OrthoDB" id="10043005at2759"/>
<protein>
    <submittedName>
        <fullName evidence="2">Uncharacterized protein</fullName>
    </submittedName>
</protein>
<sequence>MNGIFCNYYFHCYRFEETATNGEDVFPNEGDVVNRTAYASHYTGDCKSHAYNIKIKGCTGFLVYYLVPTTTCSSAYCFGTEQPCASGTSSDTGFTPDCGGELP</sequence>
<reference evidence="2" key="1">
    <citation type="submission" date="2018-11" db="EMBL/GenBank/DDBJ databases">
        <authorList>
            <person name="Alioto T."/>
            <person name="Alioto T."/>
        </authorList>
    </citation>
    <scope>NUCLEOTIDE SEQUENCE</scope>
</reference>
<gene>
    <name evidence="2" type="ORF">MGAL_10B034432</name>
</gene>
<evidence type="ECO:0000313" key="3">
    <source>
        <dbReference type="Proteomes" id="UP000596742"/>
    </source>
</evidence>
<dbReference type="Proteomes" id="UP000596742">
    <property type="component" value="Unassembled WGS sequence"/>
</dbReference>
<feature type="compositionally biased region" description="Polar residues" evidence="1">
    <location>
        <begin position="84"/>
        <end position="93"/>
    </location>
</feature>
<comment type="caution">
    <text evidence="2">The sequence shown here is derived from an EMBL/GenBank/DDBJ whole genome shotgun (WGS) entry which is preliminary data.</text>
</comment>
<proteinExistence type="predicted"/>
<evidence type="ECO:0000313" key="2">
    <source>
        <dbReference type="EMBL" id="VDH99433.1"/>
    </source>
</evidence>
<dbReference type="AlphaFoldDB" id="A0A8B6C5Q4"/>
<keyword evidence="3" id="KW-1185">Reference proteome</keyword>
<organism evidence="2 3">
    <name type="scientific">Mytilus galloprovincialis</name>
    <name type="common">Mediterranean mussel</name>
    <dbReference type="NCBI Taxonomy" id="29158"/>
    <lineage>
        <taxon>Eukaryota</taxon>
        <taxon>Metazoa</taxon>
        <taxon>Spiralia</taxon>
        <taxon>Lophotrochozoa</taxon>
        <taxon>Mollusca</taxon>
        <taxon>Bivalvia</taxon>
        <taxon>Autobranchia</taxon>
        <taxon>Pteriomorphia</taxon>
        <taxon>Mytilida</taxon>
        <taxon>Mytiloidea</taxon>
        <taxon>Mytilidae</taxon>
        <taxon>Mytilinae</taxon>
        <taxon>Mytilus</taxon>
    </lineage>
</organism>
<dbReference type="EMBL" id="UYJE01001141">
    <property type="protein sequence ID" value="VDH99433.1"/>
    <property type="molecule type" value="Genomic_DNA"/>
</dbReference>
<evidence type="ECO:0000256" key="1">
    <source>
        <dbReference type="SAM" id="MobiDB-lite"/>
    </source>
</evidence>
<feature type="region of interest" description="Disordered" evidence="1">
    <location>
        <begin position="84"/>
        <end position="103"/>
    </location>
</feature>
<accession>A0A8B6C5Q4</accession>